<dbReference type="Proteomes" id="UP000032047">
    <property type="component" value="Unassembled WGS sequence"/>
</dbReference>
<proteinExistence type="predicted"/>
<keyword evidence="3" id="KW-1185">Reference proteome</keyword>
<dbReference type="EMBL" id="JXTG01000006">
    <property type="protein sequence ID" value="KIP21297.1"/>
    <property type="molecule type" value="Genomic_DNA"/>
</dbReference>
<dbReference type="PATRIC" id="fig|265546.4.peg.1533"/>
<comment type="caution">
    <text evidence="2">The sequence shown here is derived from an EMBL/GenBank/DDBJ whole genome shotgun (WGS) entry which is preliminary data.</text>
</comment>
<sequence length="91" mass="10763">MVMQNVNLAYKLIYRKEAVKFLAKQEKEVQERIAIALKGLLYIPPQGDIKKMRGHQGLYRLRVGTYRILFRIDHHEQMIYIEAIGNRGDVY</sequence>
<dbReference type="AlphaFoldDB" id="A0A0D0HPT2"/>
<dbReference type="InterPro" id="IPR035093">
    <property type="entry name" value="RelE/ParE_toxin_dom_sf"/>
</dbReference>
<dbReference type="PANTHER" id="PTHR38813:SF1">
    <property type="entry name" value="TOXIN RELE1-RELATED"/>
    <property type="match status" value="1"/>
</dbReference>
<evidence type="ECO:0000313" key="3">
    <source>
        <dbReference type="Proteomes" id="UP000032047"/>
    </source>
</evidence>
<dbReference type="InterPro" id="IPR007712">
    <property type="entry name" value="RelE/ParE_toxin"/>
</dbReference>
<dbReference type="Pfam" id="PF05016">
    <property type="entry name" value="ParE_toxin"/>
    <property type="match status" value="1"/>
</dbReference>
<name>A0A0D0HPT2_9BACL</name>
<dbReference type="InterPro" id="IPR052747">
    <property type="entry name" value="TA_system_RelE_toxin"/>
</dbReference>
<evidence type="ECO:0000313" key="2">
    <source>
        <dbReference type="EMBL" id="KIP21297.1"/>
    </source>
</evidence>
<organism evidence="2 3">
    <name type="scientific">Anoxybacillus ayderensis</name>
    <dbReference type="NCBI Taxonomy" id="265546"/>
    <lineage>
        <taxon>Bacteria</taxon>
        <taxon>Bacillati</taxon>
        <taxon>Bacillota</taxon>
        <taxon>Bacilli</taxon>
        <taxon>Bacillales</taxon>
        <taxon>Anoxybacillaceae</taxon>
        <taxon>Anoxybacillus</taxon>
    </lineage>
</organism>
<dbReference type="SUPFAM" id="SSF143011">
    <property type="entry name" value="RelE-like"/>
    <property type="match status" value="1"/>
</dbReference>
<evidence type="ECO:0008006" key="4">
    <source>
        <dbReference type="Google" id="ProtNLM"/>
    </source>
</evidence>
<protein>
    <recommendedName>
        <fullName evidence="4">Plasmid stabilization protein</fullName>
    </recommendedName>
</protein>
<accession>A0A0D0HPT2</accession>
<gene>
    <name evidence="2" type="ORF">JV16_01535</name>
</gene>
<evidence type="ECO:0000256" key="1">
    <source>
        <dbReference type="ARBA" id="ARBA00022649"/>
    </source>
</evidence>
<reference evidence="2 3" key="1">
    <citation type="submission" date="2015-01" db="EMBL/GenBank/DDBJ databases">
        <title>Genome sequence of Anoxybacillus ayderensis strain AB04.</title>
        <authorList>
            <person name="Belduz A.O."/>
            <person name="Canakci S."/>
            <person name="Chan K.-G."/>
            <person name="Kahar U.M."/>
            <person name="Yaakob A.S."/>
            <person name="Chan C.S."/>
            <person name="Goh K.M."/>
        </authorList>
    </citation>
    <scope>NUCLEOTIDE SEQUENCE [LARGE SCALE GENOMIC DNA]</scope>
    <source>
        <strain evidence="2 3">AB04</strain>
    </source>
</reference>
<dbReference type="Gene3D" id="3.30.2310.20">
    <property type="entry name" value="RelE-like"/>
    <property type="match status" value="1"/>
</dbReference>
<dbReference type="PANTHER" id="PTHR38813">
    <property type="match status" value="1"/>
</dbReference>
<keyword evidence="1" id="KW-1277">Toxin-antitoxin system</keyword>